<evidence type="ECO:0000313" key="1">
    <source>
        <dbReference type="EnsemblMetazoa" id="tetur04g05750.1"/>
    </source>
</evidence>
<reference evidence="1" key="2">
    <citation type="submission" date="2015-06" db="UniProtKB">
        <authorList>
            <consortium name="EnsemblMetazoa"/>
        </authorList>
    </citation>
    <scope>IDENTIFICATION</scope>
</reference>
<dbReference type="AlphaFoldDB" id="T1K2N8"/>
<dbReference type="EMBL" id="CAEY01001366">
    <property type="status" value="NOT_ANNOTATED_CDS"/>
    <property type="molecule type" value="Genomic_DNA"/>
</dbReference>
<organism evidence="1 2">
    <name type="scientific">Tetranychus urticae</name>
    <name type="common">Two-spotted spider mite</name>
    <dbReference type="NCBI Taxonomy" id="32264"/>
    <lineage>
        <taxon>Eukaryota</taxon>
        <taxon>Metazoa</taxon>
        <taxon>Ecdysozoa</taxon>
        <taxon>Arthropoda</taxon>
        <taxon>Chelicerata</taxon>
        <taxon>Arachnida</taxon>
        <taxon>Acari</taxon>
        <taxon>Acariformes</taxon>
        <taxon>Trombidiformes</taxon>
        <taxon>Prostigmata</taxon>
        <taxon>Eleutherengona</taxon>
        <taxon>Raphignathae</taxon>
        <taxon>Tetranychoidea</taxon>
        <taxon>Tetranychidae</taxon>
        <taxon>Tetranychus</taxon>
    </lineage>
</organism>
<dbReference type="HOGENOM" id="CLU_3425240_0_0_1"/>
<evidence type="ECO:0000313" key="2">
    <source>
        <dbReference type="Proteomes" id="UP000015104"/>
    </source>
</evidence>
<sequence length="22" mass="2585">MRDTFKPSCLINKKSHSDYTNV</sequence>
<dbReference type="Proteomes" id="UP000015104">
    <property type="component" value="Unassembled WGS sequence"/>
</dbReference>
<reference evidence="2" key="1">
    <citation type="submission" date="2011-08" db="EMBL/GenBank/DDBJ databases">
        <authorList>
            <person name="Rombauts S."/>
        </authorList>
    </citation>
    <scope>NUCLEOTIDE SEQUENCE</scope>
    <source>
        <strain evidence="2">London</strain>
    </source>
</reference>
<accession>T1K2N8</accession>
<protein>
    <submittedName>
        <fullName evidence="1">Uncharacterized protein</fullName>
    </submittedName>
</protein>
<name>T1K2N8_TETUR</name>
<keyword evidence="2" id="KW-1185">Reference proteome</keyword>
<proteinExistence type="predicted"/>
<dbReference type="EnsemblMetazoa" id="tetur04g05750.1">
    <property type="protein sequence ID" value="tetur04g05750.1"/>
    <property type="gene ID" value="tetur04g05750"/>
</dbReference>